<dbReference type="Gene3D" id="3.20.20.80">
    <property type="entry name" value="Glycosidases"/>
    <property type="match status" value="1"/>
</dbReference>
<evidence type="ECO:0000256" key="1">
    <source>
        <dbReference type="ARBA" id="ARBA00000439"/>
    </source>
</evidence>
<dbReference type="PANTHER" id="PTHR32438">
    <property type="entry name" value="4-ALPHA-GLUCANOTRANSFERASE DPE1, CHLOROPLASTIC/AMYLOPLASTIC"/>
    <property type="match status" value="1"/>
</dbReference>
<organism evidence="10 11">
    <name type="scientific">Agrobacterium tumefaciens str. Kerr 14</name>
    <dbReference type="NCBI Taxonomy" id="1183424"/>
    <lineage>
        <taxon>Bacteria</taxon>
        <taxon>Pseudomonadati</taxon>
        <taxon>Pseudomonadota</taxon>
        <taxon>Alphaproteobacteria</taxon>
        <taxon>Hyphomicrobiales</taxon>
        <taxon>Rhizobiaceae</taxon>
        <taxon>Rhizobium/Agrobacterium group</taxon>
        <taxon>Agrobacterium</taxon>
        <taxon>Agrobacterium tumefaciens complex</taxon>
    </lineage>
</organism>
<dbReference type="AlphaFoldDB" id="A0A1S7SF10"/>
<dbReference type="SUPFAM" id="SSF51445">
    <property type="entry name" value="(Trans)glycosidases"/>
    <property type="match status" value="1"/>
</dbReference>
<dbReference type="RefSeq" id="WP_348520063.1">
    <property type="nucleotide sequence ID" value="NZ_LT009733.1"/>
</dbReference>
<evidence type="ECO:0000256" key="5">
    <source>
        <dbReference type="ARBA" id="ARBA00022676"/>
    </source>
</evidence>
<sequence>MTPFSIGHENDAAVMLRGGARIFGRAFGTILYSDQGCHLGRSTELATRAHSLGDRNRFAAEKLRLRRTSTIFVRHQQPRPRDTSACTPLKFLFFCRLGKSFDIGKKILGQGELPGAVSVCCCQIRSTQQEDFHKREHMRSTKRPFASRPLWHYAQGVCGVLMRRDTRQDRTDCPPGTGTDEFQYQIEPERPSPTAQEVPVSRCVRDATLPALNAYRQASSVAGSAGTRSEPRVTPTCFLHDFRQGERVWGLALQLYGLRSERNWGIGDLADLGSIIDFATTWGADFTSLNPLHAPLTAAPERCSPYEPSNRRFLFCGDRRARRSPKPRKTECAS</sequence>
<evidence type="ECO:0000313" key="10">
    <source>
        <dbReference type="EMBL" id="CUX67863.1"/>
    </source>
</evidence>
<keyword evidence="5" id="KW-0328">Glycosyltransferase</keyword>
<accession>A0A1S7SF10</accession>
<dbReference type="PANTHER" id="PTHR32438:SF5">
    <property type="entry name" value="4-ALPHA-GLUCANOTRANSFERASE DPE1, CHLOROPLASTIC_AMYLOPLASTIC"/>
    <property type="match status" value="1"/>
</dbReference>
<evidence type="ECO:0000256" key="7">
    <source>
        <dbReference type="ARBA" id="ARBA00023277"/>
    </source>
</evidence>
<dbReference type="Proteomes" id="UP000191897">
    <property type="component" value="Unassembled WGS sequence"/>
</dbReference>
<proteinExistence type="inferred from homology"/>
<dbReference type="EC" id="2.4.1.25" evidence="3"/>
<dbReference type="Pfam" id="PF02446">
    <property type="entry name" value="Glyco_hydro_77"/>
    <property type="match status" value="1"/>
</dbReference>
<dbReference type="GO" id="GO:0004134">
    <property type="term" value="F:4-alpha-glucanotransferase activity"/>
    <property type="evidence" value="ECO:0007669"/>
    <property type="project" value="UniProtKB-EC"/>
</dbReference>
<evidence type="ECO:0000256" key="4">
    <source>
        <dbReference type="ARBA" id="ARBA00020295"/>
    </source>
</evidence>
<dbReference type="EMBL" id="FBWC01000042">
    <property type="protein sequence ID" value="CUX67863.1"/>
    <property type="molecule type" value="Genomic_DNA"/>
</dbReference>
<evidence type="ECO:0000313" key="11">
    <source>
        <dbReference type="Proteomes" id="UP000191897"/>
    </source>
</evidence>
<evidence type="ECO:0000256" key="3">
    <source>
        <dbReference type="ARBA" id="ARBA00012560"/>
    </source>
</evidence>
<keyword evidence="6" id="KW-0808">Transferase</keyword>
<name>A0A1S7SF10_AGRTU</name>
<comment type="similarity">
    <text evidence="2">Belongs to the disproportionating enzyme family.</text>
</comment>
<gene>
    <name evidence="10" type="ORF">AGR4C_pb30023</name>
</gene>
<dbReference type="InterPro" id="IPR017853">
    <property type="entry name" value="GH"/>
</dbReference>
<comment type="catalytic activity">
    <reaction evidence="1">
        <text>Transfers a segment of a (1-&gt;4)-alpha-D-glucan to a new position in an acceptor, which may be glucose or a (1-&gt;4)-alpha-D-glucan.</text>
        <dbReference type="EC" id="2.4.1.25"/>
    </reaction>
</comment>
<evidence type="ECO:0000256" key="9">
    <source>
        <dbReference type="ARBA" id="ARBA00031501"/>
    </source>
</evidence>
<reference evidence="10 11" key="1">
    <citation type="submission" date="2016-01" db="EMBL/GenBank/DDBJ databases">
        <authorList>
            <person name="Oliw E.H."/>
        </authorList>
    </citation>
    <scope>NUCLEOTIDE SEQUENCE [LARGE SCALE GENOMIC DNA]</scope>
    <source>
        <strain evidence="10 11">Kerr 14</strain>
    </source>
</reference>
<evidence type="ECO:0000256" key="6">
    <source>
        <dbReference type="ARBA" id="ARBA00022679"/>
    </source>
</evidence>
<evidence type="ECO:0000256" key="8">
    <source>
        <dbReference type="ARBA" id="ARBA00031423"/>
    </source>
</evidence>
<keyword evidence="7" id="KW-0119">Carbohydrate metabolism</keyword>
<protein>
    <recommendedName>
        <fullName evidence="4">4-alpha-glucanotransferase</fullName>
        <ecNumber evidence="3">2.4.1.25</ecNumber>
    </recommendedName>
    <alternativeName>
        <fullName evidence="8">Amylomaltase</fullName>
    </alternativeName>
    <alternativeName>
        <fullName evidence="9">Disproportionating enzyme</fullName>
    </alternativeName>
</protein>
<dbReference type="InterPro" id="IPR003385">
    <property type="entry name" value="Glyco_hydro_77"/>
</dbReference>
<evidence type="ECO:0000256" key="2">
    <source>
        <dbReference type="ARBA" id="ARBA00005684"/>
    </source>
</evidence>
<dbReference type="GO" id="GO:0005975">
    <property type="term" value="P:carbohydrate metabolic process"/>
    <property type="evidence" value="ECO:0007669"/>
    <property type="project" value="InterPro"/>
</dbReference>